<protein>
    <submittedName>
        <fullName evidence="2">Spore germination protein</fullName>
    </submittedName>
</protein>
<dbReference type="InterPro" id="IPR019618">
    <property type="entry name" value="Spore_germination_GerPA"/>
</dbReference>
<evidence type="ECO:0000256" key="1">
    <source>
        <dbReference type="SAM" id="MobiDB-lite"/>
    </source>
</evidence>
<feature type="compositionally biased region" description="Polar residues" evidence="1">
    <location>
        <begin position="31"/>
        <end position="59"/>
    </location>
</feature>
<dbReference type="Pfam" id="PF10676">
    <property type="entry name" value="gerPA"/>
    <property type="match status" value="1"/>
</dbReference>
<feature type="region of interest" description="Disordered" evidence="1">
    <location>
        <begin position="31"/>
        <end position="73"/>
    </location>
</feature>
<dbReference type="AlphaFoldDB" id="A0A848CTK2"/>
<accession>A0A848CTK2</accession>
<evidence type="ECO:0000313" key="2">
    <source>
        <dbReference type="EMBL" id="NME98935.1"/>
    </source>
</evidence>
<proteinExistence type="predicted"/>
<reference evidence="2 3" key="1">
    <citation type="submission" date="2020-04" db="EMBL/GenBank/DDBJ databases">
        <authorList>
            <person name="Hitch T.C.A."/>
            <person name="Wylensek D."/>
            <person name="Clavel T."/>
        </authorList>
    </citation>
    <scope>NUCLEOTIDE SEQUENCE [LARGE SCALE GENOMIC DNA]</scope>
    <source>
        <strain evidence="2 3">WB01_D5_05</strain>
    </source>
</reference>
<organism evidence="2 3">
    <name type="scientific">Aneurinibacillus aneurinilyticus</name>
    <name type="common">Bacillus aneurinolyticus</name>
    <dbReference type="NCBI Taxonomy" id="1391"/>
    <lineage>
        <taxon>Bacteria</taxon>
        <taxon>Bacillati</taxon>
        <taxon>Bacillota</taxon>
        <taxon>Bacilli</taxon>
        <taxon>Bacillales</taxon>
        <taxon>Paenibacillaceae</taxon>
        <taxon>Aneurinibacillus group</taxon>
        <taxon>Aneurinibacillus</taxon>
    </lineage>
</organism>
<dbReference type="EMBL" id="JABAGO010000020">
    <property type="protein sequence ID" value="NME98935.1"/>
    <property type="molecule type" value="Genomic_DNA"/>
</dbReference>
<evidence type="ECO:0000313" key="3">
    <source>
        <dbReference type="Proteomes" id="UP000561326"/>
    </source>
</evidence>
<comment type="caution">
    <text evidence="2">The sequence shown here is derived from an EMBL/GenBank/DDBJ whole genome shotgun (WGS) entry which is preliminary data.</text>
</comment>
<name>A0A848CTK2_ANEAE</name>
<dbReference type="RefSeq" id="WP_021622456.1">
    <property type="nucleotide sequence ID" value="NZ_CABKST010000175.1"/>
</dbReference>
<gene>
    <name evidence="2" type="ORF">HF838_11765</name>
</gene>
<dbReference type="GeneID" id="92839904"/>
<dbReference type="Proteomes" id="UP000561326">
    <property type="component" value="Unassembled WGS sequence"/>
</dbReference>
<sequence>MSSFVGFLNILTMDHGSSIVLEESLIISPKSSARTNSGSGSGNTANFMENFNGINSTNTEEPHVADQNIAGIV</sequence>